<dbReference type="AlphaFoldDB" id="A0A072TL64"/>
<evidence type="ECO:0000256" key="1">
    <source>
        <dbReference type="SAM" id="Phobius"/>
    </source>
</evidence>
<dbReference type="Gramene" id="rna44664">
    <property type="protein sequence ID" value="RHN38703.1"/>
    <property type="gene ID" value="gene44664"/>
</dbReference>
<keyword evidence="5" id="KW-1185">Reference proteome</keyword>
<dbReference type="EMBL" id="PSQE01000008">
    <property type="protein sequence ID" value="RHN38703.1"/>
    <property type="molecule type" value="Genomic_DNA"/>
</dbReference>
<organism evidence="2 5">
    <name type="scientific">Medicago truncatula</name>
    <name type="common">Barrel medic</name>
    <name type="synonym">Medicago tribuloides</name>
    <dbReference type="NCBI Taxonomy" id="3880"/>
    <lineage>
        <taxon>Eukaryota</taxon>
        <taxon>Viridiplantae</taxon>
        <taxon>Streptophyta</taxon>
        <taxon>Embryophyta</taxon>
        <taxon>Tracheophyta</taxon>
        <taxon>Spermatophyta</taxon>
        <taxon>Magnoliopsida</taxon>
        <taxon>eudicotyledons</taxon>
        <taxon>Gunneridae</taxon>
        <taxon>Pentapetalae</taxon>
        <taxon>rosids</taxon>
        <taxon>fabids</taxon>
        <taxon>Fabales</taxon>
        <taxon>Fabaceae</taxon>
        <taxon>Papilionoideae</taxon>
        <taxon>50 kb inversion clade</taxon>
        <taxon>NPAAA clade</taxon>
        <taxon>Hologalegina</taxon>
        <taxon>IRL clade</taxon>
        <taxon>Trifolieae</taxon>
        <taxon>Medicago</taxon>
    </lineage>
</organism>
<evidence type="ECO:0000313" key="2">
    <source>
        <dbReference type="EMBL" id="KEH17931.1"/>
    </source>
</evidence>
<feature type="transmembrane region" description="Helical" evidence="1">
    <location>
        <begin position="22"/>
        <end position="41"/>
    </location>
</feature>
<feature type="transmembrane region" description="Helical" evidence="1">
    <location>
        <begin position="144"/>
        <end position="162"/>
    </location>
</feature>
<keyword evidence="1 2" id="KW-0812">Transmembrane</keyword>
<dbReference type="EnsemblPlants" id="KEH17931">
    <property type="protein sequence ID" value="KEH17931"/>
    <property type="gene ID" value="MTR_8g007435"/>
</dbReference>
<feature type="transmembrane region" description="Helical" evidence="1">
    <location>
        <begin position="61"/>
        <end position="82"/>
    </location>
</feature>
<gene>
    <name evidence="2" type="ordered locus">MTR_8g007435</name>
    <name evidence="3" type="ORF">MtrunA17_Chr8g0336051</name>
</gene>
<proteinExistence type="predicted"/>
<keyword evidence="1" id="KW-1133">Transmembrane helix</keyword>
<evidence type="ECO:0000313" key="6">
    <source>
        <dbReference type="Proteomes" id="UP000265566"/>
    </source>
</evidence>
<keyword evidence="1" id="KW-0472">Membrane</keyword>
<protein>
    <submittedName>
        <fullName evidence="2">Transmembrane protein, putative</fullName>
    </submittedName>
</protein>
<reference evidence="4" key="3">
    <citation type="submission" date="2015-04" db="UniProtKB">
        <authorList>
            <consortium name="EnsemblPlants"/>
        </authorList>
    </citation>
    <scope>IDENTIFICATION</scope>
    <source>
        <strain evidence="4">cv. Jemalong A17</strain>
    </source>
</reference>
<reference evidence="2 5" key="2">
    <citation type="journal article" date="2014" name="BMC Genomics">
        <title>An improved genome release (version Mt4.0) for the model legume Medicago truncatula.</title>
        <authorList>
            <person name="Tang H."/>
            <person name="Krishnakumar V."/>
            <person name="Bidwell S."/>
            <person name="Rosen B."/>
            <person name="Chan A."/>
            <person name="Zhou S."/>
            <person name="Gentzbittel L."/>
            <person name="Childs K.L."/>
            <person name="Yandell M."/>
            <person name="Gundlach H."/>
            <person name="Mayer K.F."/>
            <person name="Schwartz D.C."/>
            <person name="Town C.D."/>
        </authorList>
    </citation>
    <scope>GENOME REANNOTATION</scope>
    <source>
        <strain evidence="2">A17</strain>
        <strain evidence="4 5">cv. Jemalong A17</strain>
    </source>
</reference>
<accession>A0A072TL64</accession>
<dbReference type="HOGENOM" id="CLU_1317179_0_0_1"/>
<feature type="transmembrane region" description="Helical" evidence="1">
    <location>
        <begin position="115"/>
        <end position="132"/>
    </location>
</feature>
<dbReference type="Proteomes" id="UP000002051">
    <property type="component" value="Chromosome 8"/>
</dbReference>
<feature type="transmembrane region" description="Helical" evidence="1">
    <location>
        <begin position="89"/>
        <end position="109"/>
    </location>
</feature>
<name>A0A072TL64_MEDTR</name>
<reference evidence="3" key="5">
    <citation type="journal article" date="2018" name="Nat. Plants">
        <title>Whole-genome landscape of Medicago truncatula symbiotic genes.</title>
        <authorList>
            <person name="Pecrix Y."/>
            <person name="Gamas P."/>
            <person name="Carrere S."/>
        </authorList>
    </citation>
    <scope>NUCLEOTIDE SEQUENCE</scope>
    <source>
        <tissue evidence="3">Leaves</tissue>
    </source>
</reference>
<evidence type="ECO:0000313" key="4">
    <source>
        <dbReference type="EnsemblPlants" id="KEH17931"/>
    </source>
</evidence>
<reference evidence="6" key="4">
    <citation type="journal article" date="2018" name="Nat. Plants">
        <title>Whole-genome landscape of Medicago truncatula symbiotic genes.</title>
        <authorList>
            <person name="Pecrix Y."/>
            <person name="Staton S.E."/>
            <person name="Sallet E."/>
            <person name="Lelandais-Briere C."/>
            <person name="Moreau S."/>
            <person name="Carrere S."/>
            <person name="Blein T."/>
            <person name="Jardinaud M.F."/>
            <person name="Latrasse D."/>
            <person name="Zouine M."/>
            <person name="Zahm M."/>
            <person name="Kreplak J."/>
            <person name="Mayjonade B."/>
            <person name="Satge C."/>
            <person name="Perez M."/>
            <person name="Cauet S."/>
            <person name="Marande W."/>
            <person name="Chantry-Darmon C."/>
            <person name="Lopez-Roques C."/>
            <person name="Bouchez O."/>
            <person name="Berard A."/>
            <person name="Debelle F."/>
            <person name="Munos S."/>
            <person name="Bendahmane A."/>
            <person name="Berges H."/>
            <person name="Niebel A."/>
            <person name="Buitink J."/>
            <person name="Frugier F."/>
            <person name="Benhamed M."/>
            <person name="Crespi M."/>
            <person name="Gouzy J."/>
            <person name="Gamas P."/>
        </authorList>
    </citation>
    <scope>NUCLEOTIDE SEQUENCE [LARGE SCALE GENOMIC DNA]</scope>
    <source>
        <strain evidence="6">cv. Jemalong A17</strain>
    </source>
</reference>
<sequence>MADEEAPPTQPEHPSVNDRQRLATVVSYSIQLLLLISSFLFTNVEGPIHHYFINHEDVRKLFYSFMTAFHLLFVFSLFSTIVQRPRNGSLIECLVLLGINFYISIVFVHYFKDDYTKYAIIFWVSFIVLIIIFKRKDFCDQLKFLMHVTGISYLFWGIIAVICYCCGYCCGGCYQYCNHNNWFCYCIGQKLEVVEEEEEPLIQRNSNAV</sequence>
<dbReference type="EMBL" id="CM001224">
    <property type="protein sequence ID" value="KEH17931.1"/>
    <property type="molecule type" value="Genomic_DNA"/>
</dbReference>
<evidence type="ECO:0000313" key="3">
    <source>
        <dbReference type="EMBL" id="RHN38703.1"/>
    </source>
</evidence>
<evidence type="ECO:0000313" key="5">
    <source>
        <dbReference type="Proteomes" id="UP000002051"/>
    </source>
</evidence>
<dbReference type="Proteomes" id="UP000265566">
    <property type="component" value="Chromosome 8"/>
</dbReference>
<reference evidence="2 5" key="1">
    <citation type="journal article" date="2011" name="Nature">
        <title>The Medicago genome provides insight into the evolution of rhizobial symbioses.</title>
        <authorList>
            <person name="Young N.D."/>
            <person name="Debelle F."/>
            <person name="Oldroyd G.E."/>
            <person name="Geurts R."/>
            <person name="Cannon S.B."/>
            <person name="Udvardi M.K."/>
            <person name="Benedito V.A."/>
            <person name="Mayer K.F."/>
            <person name="Gouzy J."/>
            <person name="Schoof H."/>
            <person name="Van de Peer Y."/>
            <person name="Proost S."/>
            <person name="Cook D.R."/>
            <person name="Meyers B.C."/>
            <person name="Spannagl M."/>
            <person name="Cheung F."/>
            <person name="De Mita S."/>
            <person name="Krishnakumar V."/>
            <person name="Gundlach H."/>
            <person name="Zhou S."/>
            <person name="Mudge J."/>
            <person name="Bharti A.K."/>
            <person name="Murray J.D."/>
            <person name="Naoumkina M.A."/>
            <person name="Rosen B."/>
            <person name="Silverstein K.A."/>
            <person name="Tang H."/>
            <person name="Rombauts S."/>
            <person name="Zhao P.X."/>
            <person name="Zhou P."/>
            <person name="Barbe V."/>
            <person name="Bardou P."/>
            <person name="Bechner M."/>
            <person name="Bellec A."/>
            <person name="Berger A."/>
            <person name="Berges H."/>
            <person name="Bidwell S."/>
            <person name="Bisseling T."/>
            <person name="Choisne N."/>
            <person name="Couloux A."/>
            <person name="Denny R."/>
            <person name="Deshpande S."/>
            <person name="Dai X."/>
            <person name="Doyle J.J."/>
            <person name="Dudez A.M."/>
            <person name="Farmer A.D."/>
            <person name="Fouteau S."/>
            <person name="Franken C."/>
            <person name="Gibelin C."/>
            <person name="Gish J."/>
            <person name="Goldstein S."/>
            <person name="Gonzalez A.J."/>
            <person name="Green P.J."/>
            <person name="Hallab A."/>
            <person name="Hartog M."/>
            <person name="Hua A."/>
            <person name="Humphray S.J."/>
            <person name="Jeong D.H."/>
            <person name="Jing Y."/>
            <person name="Jocker A."/>
            <person name="Kenton S.M."/>
            <person name="Kim D.J."/>
            <person name="Klee K."/>
            <person name="Lai H."/>
            <person name="Lang C."/>
            <person name="Lin S."/>
            <person name="Macmil S.L."/>
            <person name="Magdelenat G."/>
            <person name="Matthews L."/>
            <person name="McCorrison J."/>
            <person name="Monaghan E.L."/>
            <person name="Mun J.H."/>
            <person name="Najar F.Z."/>
            <person name="Nicholson C."/>
            <person name="Noirot C."/>
            <person name="O'Bleness M."/>
            <person name="Paule C.R."/>
            <person name="Poulain J."/>
            <person name="Prion F."/>
            <person name="Qin B."/>
            <person name="Qu C."/>
            <person name="Retzel E.F."/>
            <person name="Riddle C."/>
            <person name="Sallet E."/>
            <person name="Samain S."/>
            <person name="Samson N."/>
            <person name="Sanders I."/>
            <person name="Saurat O."/>
            <person name="Scarpelli C."/>
            <person name="Schiex T."/>
            <person name="Segurens B."/>
            <person name="Severin A.J."/>
            <person name="Sherrier D.J."/>
            <person name="Shi R."/>
            <person name="Sims S."/>
            <person name="Singer S.R."/>
            <person name="Sinharoy S."/>
            <person name="Sterck L."/>
            <person name="Viollet A."/>
            <person name="Wang B.B."/>
            <person name="Wang K."/>
            <person name="Wang M."/>
            <person name="Wang X."/>
            <person name="Warfsmann J."/>
            <person name="Weissenbach J."/>
            <person name="White D.D."/>
            <person name="White J.D."/>
            <person name="Wiley G.B."/>
            <person name="Wincker P."/>
            <person name="Xing Y."/>
            <person name="Yang L."/>
            <person name="Yao Z."/>
            <person name="Ying F."/>
            <person name="Zhai J."/>
            <person name="Zhou L."/>
            <person name="Zuber A."/>
            <person name="Denarie J."/>
            <person name="Dixon R.A."/>
            <person name="May G.D."/>
            <person name="Schwartz D.C."/>
            <person name="Rogers J."/>
            <person name="Quetier F."/>
            <person name="Town C.D."/>
            <person name="Roe B.A."/>
        </authorList>
    </citation>
    <scope>NUCLEOTIDE SEQUENCE [LARGE SCALE GENOMIC DNA]</scope>
    <source>
        <strain evidence="2">A17</strain>
        <strain evidence="4 5">cv. Jemalong A17</strain>
    </source>
</reference>